<dbReference type="Gene3D" id="1.10.1670.40">
    <property type="match status" value="1"/>
</dbReference>
<feature type="domain" description="HhH-GPD" evidence="5">
    <location>
        <begin position="198"/>
        <end position="373"/>
    </location>
</feature>
<accession>A0A8H3EFN9</accession>
<gene>
    <name evidence="6" type="primary">MAG1</name>
    <name evidence="6" type="ORF">HETSPECPRED_004782</name>
</gene>
<dbReference type="GO" id="GO:0043916">
    <property type="term" value="F:DNA-7-methylguanine glycosylase activity"/>
    <property type="evidence" value="ECO:0007669"/>
    <property type="project" value="TreeGrafter"/>
</dbReference>
<dbReference type="GO" id="GO:0006307">
    <property type="term" value="P:DNA alkylation repair"/>
    <property type="evidence" value="ECO:0007669"/>
    <property type="project" value="TreeGrafter"/>
</dbReference>
<feature type="compositionally biased region" description="Polar residues" evidence="4">
    <location>
        <begin position="49"/>
        <end position="60"/>
    </location>
</feature>
<evidence type="ECO:0000256" key="2">
    <source>
        <dbReference type="ARBA" id="ARBA00022763"/>
    </source>
</evidence>
<dbReference type="CDD" id="cd00056">
    <property type="entry name" value="ENDO3c"/>
    <property type="match status" value="1"/>
</dbReference>
<dbReference type="InterPro" id="IPR011257">
    <property type="entry name" value="DNA_glycosylase"/>
</dbReference>
<dbReference type="GO" id="GO:0008725">
    <property type="term" value="F:DNA-3-methyladenine glycosylase activity"/>
    <property type="evidence" value="ECO:0007669"/>
    <property type="project" value="TreeGrafter"/>
</dbReference>
<feature type="compositionally biased region" description="Polar residues" evidence="4">
    <location>
        <begin position="70"/>
        <end position="85"/>
    </location>
</feature>
<comment type="similarity">
    <text evidence="1">Belongs to the alkylbase DNA glycosidase AlkA family.</text>
</comment>
<dbReference type="Pfam" id="PF00730">
    <property type="entry name" value="HhH-GPD"/>
    <property type="match status" value="1"/>
</dbReference>
<dbReference type="SUPFAM" id="SSF48150">
    <property type="entry name" value="DNA-glycosylase"/>
    <property type="match status" value="1"/>
</dbReference>
<keyword evidence="3" id="KW-0234">DNA repair</keyword>
<dbReference type="EMBL" id="CAJPDS010000003">
    <property type="protein sequence ID" value="CAF9904770.1"/>
    <property type="molecule type" value="Genomic_DNA"/>
</dbReference>
<comment type="caution">
    <text evidence="6">The sequence shown here is derived from an EMBL/GenBank/DDBJ whole genome shotgun (WGS) entry which is preliminary data.</text>
</comment>
<dbReference type="PANTHER" id="PTHR43003">
    <property type="entry name" value="DNA-3-METHYLADENINE GLYCOSYLASE"/>
    <property type="match status" value="1"/>
</dbReference>
<evidence type="ECO:0000259" key="5">
    <source>
        <dbReference type="SMART" id="SM00478"/>
    </source>
</evidence>
<evidence type="ECO:0000313" key="6">
    <source>
        <dbReference type="EMBL" id="CAF9904770.1"/>
    </source>
</evidence>
<dbReference type="GO" id="GO:0005634">
    <property type="term" value="C:nucleus"/>
    <property type="evidence" value="ECO:0007669"/>
    <property type="project" value="TreeGrafter"/>
</dbReference>
<dbReference type="OrthoDB" id="415889at2759"/>
<feature type="compositionally biased region" description="Basic and acidic residues" evidence="4">
    <location>
        <begin position="14"/>
        <end position="34"/>
    </location>
</feature>
<dbReference type="InterPro" id="IPR003265">
    <property type="entry name" value="HhH-GPD_domain"/>
</dbReference>
<dbReference type="GO" id="GO:0032993">
    <property type="term" value="C:protein-DNA complex"/>
    <property type="evidence" value="ECO:0007669"/>
    <property type="project" value="TreeGrafter"/>
</dbReference>
<dbReference type="SMART" id="SM00478">
    <property type="entry name" value="ENDO3c"/>
    <property type="match status" value="1"/>
</dbReference>
<evidence type="ECO:0000313" key="7">
    <source>
        <dbReference type="Proteomes" id="UP000664521"/>
    </source>
</evidence>
<keyword evidence="2" id="KW-0227">DNA damage</keyword>
<keyword evidence="7" id="KW-1185">Reference proteome</keyword>
<sequence>MSFKRVLRSSARTPSDHSSKDLAKADDVQTEAKTRQKATKRTITDTKGRTSSTENGSPSTPRAKRIKTGENPQIPNAPSHVSSHGTLEPSVTPKSIDTEKLFPNRPAEPHGTNATLKTPGGSRLVPHSKEVVDSSPIKSGLSKPTTTTQHLLEQACAHLVSVDARMKPLIERHHCRVFSPEGLAEELDPFESLCSSIISQQVSGAAAKSIKNKFIGLFHNTPDNSPEVPAVFPTPTQVFDCQIPFLRTAGLSERKAEYIKGLAEKFHCGDLSAKMLLKASDEEVLAKLVAVRGLGRWSVEMFACFALKRMDVLSTGDLGVQRGMAAFIGKDVKKLKAKGGKWKYLSEKEMLDISAPFSPYRSVFMWYMWRVEDVDIDAFT</sequence>
<reference evidence="6" key="1">
    <citation type="submission" date="2021-03" db="EMBL/GenBank/DDBJ databases">
        <authorList>
            <person name="Tagirdzhanova G."/>
        </authorList>
    </citation>
    <scope>NUCLEOTIDE SEQUENCE</scope>
</reference>
<dbReference type="GO" id="GO:0006285">
    <property type="term" value="P:base-excision repair, AP site formation"/>
    <property type="evidence" value="ECO:0007669"/>
    <property type="project" value="TreeGrafter"/>
</dbReference>
<dbReference type="GO" id="GO:0032131">
    <property type="term" value="F:alkylated DNA binding"/>
    <property type="evidence" value="ECO:0007669"/>
    <property type="project" value="TreeGrafter"/>
</dbReference>
<dbReference type="AlphaFoldDB" id="A0A8H3EFN9"/>
<evidence type="ECO:0000256" key="3">
    <source>
        <dbReference type="ARBA" id="ARBA00023204"/>
    </source>
</evidence>
<name>A0A8H3EFN9_9LECA</name>
<feature type="region of interest" description="Disordered" evidence="4">
    <location>
        <begin position="1"/>
        <end position="125"/>
    </location>
</feature>
<dbReference type="PANTHER" id="PTHR43003:SF5">
    <property type="entry name" value="DNA-3-METHYLADENINE GLYCOSYLASE"/>
    <property type="match status" value="1"/>
</dbReference>
<proteinExistence type="inferred from homology"/>
<dbReference type="InterPro" id="IPR051912">
    <property type="entry name" value="Alkylbase_DNA_Glycosylase/TA"/>
</dbReference>
<dbReference type="Gene3D" id="1.10.340.30">
    <property type="entry name" value="Hypothetical protein, domain 2"/>
    <property type="match status" value="1"/>
</dbReference>
<evidence type="ECO:0000256" key="4">
    <source>
        <dbReference type="SAM" id="MobiDB-lite"/>
    </source>
</evidence>
<evidence type="ECO:0000256" key="1">
    <source>
        <dbReference type="ARBA" id="ARBA00010817"/>
    </source>
</evidence>
<dbReference type="FunFam" id="1.10.340.30:FF:000004">
    <property type="entry name" value="DNA-3-methyladenine glycosylase II"/>
    <property type="match status" value="1"/>
</dbReference>
<dbReference type="Proteomes" id="UP000664521">
    <property type="component" value="Unassembled WGS sequence"/>
</dbReference>
<organism evidence="6 7">
    <name type="scientific">Heterodermia speciosa</name>
    <dbReference type="NCBI Taxonomy" id="116794"/>
    <lineage>
        <taxon>Eukaryota</taxon>
        <taxon>Fungi</taxon>
        <taxon>Dikarya</taxon>
        <taxon>Ascomycota</taxon>
        <taxon>Pezizomycotina</taxon>
        <taxon>Lecanoromycetes</taxon>
        <taxon>OSLEUM clade</taxon>
        <taxon>Lecanoromycetidae</taxon>
        <taxon>Caliciales</taxon>
        <taxon>Physciaceae</taxon>
        <taxon>Heterodermia</taxon>
    </lineage>
</organism>
<protein>
    <submittedName>
        <fullName evidence="6">3-methyladenine DNA glycosylase</fullName>
    </submittedName>
</protein>